<evidence type="ECO:0000256" key="3">
    <source>
        <dbReference type="SAM" id="MobiDB-lite"/>
    </source>
</evidence>
<dbReference type="OMA" id="FKSRSCY"/>
<dbReference type="OrthoDB" id="696276at2759"/>
<dbReference type="eggNOG" id="KOG4210">
    <property type="taxonomic scope" value="Eukaryota"/>
</dbReference>
<feature type="region of interest" description="Disordered" evidence="3">
    <location>
        <begin position="63"/>
        <end position="101"/>
    </location>
</feature>
<keyword evidence="2" id="KW-0539">Nucleus</keyword>
<keyword evidence="4" id="KW-1185">Reference proteome</keyword>
<dbReference type="GeneID" id="104590442"/>
<evidence type="ECO:0000256" key="1">
    <source>
        <dbReference type="ARBA" id="ARBA00004123"/>
    </source>
</evidence>
<name>A0A1U7Z8R5_NELNU</name>
<evidence type="ECO:0000313" key="4">
    <source>
        <dbReference type="Proteomes" id="UP000189703"/>
    </source>
</evidence>
<evidence type="ECO:0000313" key="5">
    <source>
        <dbReference type="RefSeq" id="XP_010247415.1"/>
    </source>
</evidence>
<dbReference type="RefSeq" id="XP_010247415.1">
    <property type="nucleotide sequence ID" value="XM_010249113.2"/>
</dbReference>
<feature type="compositionally biased region" description="Acidic residues" evidence="3">
    <location>
        <begin position="216"/>
        <end position="226"/>
    </location>
</feature>
<comment type="subcellular location">
    <subcellularLocation>
        <location evidence="1">Nucleus</location>
    </subcellularLocation>
</comment>
<dbReference type="GO" id="GO:0005634">
    <property type="term" value="C:nucleus"/>
    <property type="evidence" value="ECO:0007669"/>
    <property type="project" value="UniProtKB-SubCell"/>
</dbReference>
<organism evidence="4 5">
    <name type="scientific">Nelumbo nucifera</name>
    <name type="common">Sacred lotus</name>
    <dbReference type="NCBI Taxonomy" id="4432"/>
    <lineage>
        <taxon>Eukaryota</taxon>
        <taxon>Viridiplantae</taxon>
        <taxon>Streptophyta</taxon>
        <taxon>Embryophyta</taxon>
        <taxon>Tracheophyta</taxon>
        <taxon>Spermatophyta</taxon>
        <taxon>Magnoliopsida</taxon>
        <taxon>Proteales</taxon>
        <taxon>Nelumbonaceae</taxon>
        <taxon>Nelumbo</taxon>
    </lineage>
</organism>
<dbReference type="Proteomes" id="UP000189703">
    <property type="component" value="Unplaced"/>
</dbReference>
<evidence type="ECO:0000256" key="2">
    <source>
        <dbReference type="ARBA" id="ARBA00023242"/>
    </source>
</evidence>
<feature type="region of interest" description="Disordered" evidence="3">
    <location>
        <begin position="1"/>
        <end position="23"/>
    </location>
</feature>
<feature type="region of interest" description="Disordered" evidence="3">
    <location>
        <begin position="170"/>
        <end position="249"/>
    </location>
</feature>
<sequence length="249" mass="27626">MSLVFGSREVSMGPSMGLQGEREQRGISGCFSDYLNRKGDVEEEKGKEVAASGEPVKRVNGFCFGGEDLESSESSSIGVPDESDEEEEEVQSGLKSGGGALSSLDALEESLPIKRGLSNFFPGRSKSFANLTDVSILEGRTSITKKENPWNKRRRTLMAFKWDKRLKKSFYSSSNPTSMPLLPLNEDEDEEDETKDQNQLGTSINKKKNTSSNSSEDSDDTDYDEDPPLRRKFRSFKSASCLTDLQHHP</sequence>
<dbReference type="STRING" id="4432.A0A1U7Z8R5"/>
<dbReference type="GO" id="GO:0006950">
    <property type="term" value="P:response to stress"/>
    <property type="evidence" value="ECO:0007669"/>
    <property type="project" value="UniProtKB-ARBA"/>
</dbReference>
<feature type="compositionally biased region" description="Acidic residues" evidence="3">
    <location>
        <begin position="81"/>
        <end position="90"/>
    </location>
</feature>
<dbReference type="PANTHER" id="PTHR33172">
    <property type="entry name" value="OS08G0516900 PROTEIN"/>
    <property type="match status" value="1"/>
</dbReference>
<gene>
    <name evidence="5" type="primary">LOC104590442</name>
</gene>
<dbReference type="InterPro" id="IPR051992">
    <property type="entry name" value="OxStress_Response_Reg"/>
</dbReference>
<accession>A0A1U7Z8R5</accession>
<dbReference type="InParanoid" id="A0A1U7Z8R5"/>
<dbReference type="PANTHER" id="PTHR33172:SF91">
    <property type="entry name" value="PROTEIN OXIDATIVE STRESS 3 LIKE 5"/>
    <property type="match status" value="1"/>
</dbReference>
<feature type="compositionally biased region" description="Acidic residues" evidence="3">
    <location>
        <begin position="185"/>
        <end position="194"/>
    </location>
</feature>
<proteinExistence type="predicted"/>
<dbReference type="AlphaFoldDB" id="A0A1U7Z8R5"/>
<dbReference type="KEGG" id="nnu:104590442"/>
<protein>
    <submittedName>
        <fullName evidence="5">Uncharacterized protein LOC104590442</fullName>
    </submittedName>
</protein>
<reference evidence="5" key="1">
    <citation type="submission" date="2025-08" db="UniProtKB">
        <authorList>
            <consortium name="RefSeq"/>
        </authorList>
    </citation>
    <scope>IDENTIFICATION</scope>
</reference>